<evidence type="ECO:0000313" key="2">
    <source>
        <dbReference type="Proteomes" id="UP000509684"/>
    </source>
</evidence>
<reference evidence="1 2" key="1">
    <citation type="journal article" date="2019" name="Microbiome">
        <title>Annotated bacterial chromosomes from frame-shift-corrected long-read metagenomic data.</title>
        <authorList>
            <person name="Arumugam K."/>
            <person name="Bagci C."/>
            <person name="Bessarab I."/>
            <person name="Beier S."/>
            <person name="Buchfink B."/>
            <person name="Gorska A."/>
            <person name="Qiu G."/>
            <person name="Huson D.H."/>
            <person name="Williams R.B.H."/>
        </authorList>
    </citation>
    <scope>NUCLEOTIDE SEQUENCE [LARGE SCALE GENOMIC DNA]</scope>
    <source>
        <strain evidence="1">SSA1</strain>
    </source>
</reference>
<accession>A0A7D5NDN5</accession>
<dbReference type="RefSeq" id="WP_273704713.1">
    <property type="nucleotide sequence ID" value="NZ_JDST02000074.1"/>
</dbReference>
<organism evidence="1 2">
    <name type="scientific">Candidatus Accumulibacter cognatus</name>
    <dbReference type="NCBI Taxonomy" id="2954383"/>
    <lineage>
        <taxon>Bacteria</taxon>
        <taxon>Pseudomonadati</taxon>
        <taxon>Pseudomonadota</taxon>
        <taxon>Betaproteobacteria</taxon>
        <taxon>Candidatus Accumulibacter</taxon>
    </lineage>
</organism>
<sequence length="107" mass="11618">MIGSRIRRIPLTNGRMAREGLPTSPPPAALTQLPSLQLPDEIQLIIPSKAIPKGGGNTDEPIRTRGWIHWHHLLTPRPLLIIKVLAEQSGALSNSREKTAANLLGAI</sequence>
<dbReference type="EMBL" id="CP058708">
    <property type="protein sequence ID" value="QLH51827.1"/>
    <property type="molecule type" value="Genomic_DNA"/>
</dbReference>
<name>A0A7D5NDN5_9PROT</name>
<gene>
    <name evidence="1" type="ORF">HWD57_20045</name>
</gene>
<evidence type="ECO:0000313" key="1">
    <source>
        <dbReference type="EMBL" id="QLH51827.1"/>
    </source>
</evidence>
<dbReference type="KEGG" id="acog:HWD57_20045"/>
<protein>
    <submittedName>
        <fullName evidence="1">Uncharacterized protein</fullName>
    </submittedName>
</protein>
<dbReference type="Proteomes" id="UP000509684">
    <property type="component" value="Chromosome"/>
</dbReference>
<dbReference type="AlphaFoldDB" id="A0A7D5NDN5"/>
<proteinExistence type="predicted"/>